<dbReference type="Proteomes" id="UP000275385">
    <property type="component" value="Unassembled WGS sequence"/>
</dbReference>
<sequence>MKSFAPLILALAAITAAAPAQDAPSLEARQNAGRPVPNGQCCVANTNLKQDSCKASNGQTGRCVPGGNNCGGALSCVAQSSLTCNAAVIERGKSLCRAKAPGGGLFDGANIIQNLSQAKVN</sequence>
<evidence type="ECO:0000313" key="3">
    <source>
        <dbReference type="Proteomes" id="UP000275385"/>
    </source>
</evidence>
<comment type="caution">
    <text evidence="2">The sequence shown here is derived from an EMBL/GenBank/DDBJ whole genome shotgun (WGS) entry which is preliminary data.</text>
</comment>
<evidence type="ECO:0000256" key="1">
    <source>
        <dbReference type="SAM" id="SignalP"/>
    </source>
</evidence>
<accession>A0A420YFI8</accession>
<gene>
    <name evidence="2" type="ORF">DL546_008988</name>
</gene>
<name>A0A420YFI8_9PEZI</name>
<dbReference type="AlphaFoldDB" id="A0A420YFI8"/>
<evidence type="ECO:0000313" key="2">
    <source>
        <dbReference type="EMBL" id="RKU46705.1"/>
    </source>
</evidence>
<feature type="chain" id="PRO_5019291077" evidence="1">
    <location>
        <begin position="21"/>
        <end position="121"/>
    </location>
</feature>
<feature type="signal peptide" evidence="1">
    <location>
        <begin position="1"/>
        <end position="20"/>
    </location>
</feature>
<dbReference type="EMBL" id="QVQW01000013">
    <property type="protein sequence ID" value="RKU46705.1"/>
    <property type="molecule type" value="Genomic_DNA"/>
</dbReference>
<protein>
    <submittedName>
        <fullName evidence="2">Uncharacterized protein</fullName>
    </submittedName>
</protein>
<keyword evidence="1" id="KW-0732">Signal</keyword>
<proteinExistence type="predicted"/>
<dbReference type="OrthoDB" id="4153862at2759"/>
<organism evidence="2 3">
    <name type="scientific">Coniochaeta pulveracea</name>
    <dbReference type="NCBI Taxonomy" id="177199"/>
    <lineage>
        <taxon>Eukaryota</taxon>
        <taxon>Fungi</taxon>
        <taxon>Dikarya</taxon>
        <taxon>Ascomycota</taxon>
        <taxon>Pezizomycotina</taxon>
        <taxon>Sordariomycetes</taxon>
        <taxon>Sordariomycetidae</taxon>
        <taxon>Coniochaetales</taxon>
        <taxon>Coniochaetaceae</taxon>
        <taxon>Coniochaeta</taxon>
    </lineage>
</organism>
<reference evidence="2 3" key="1">
    <citation type="submission" date="2018-08" db="EMBL/GenBank/DDBJ databases">
        <title>Draft genome of the lignicolous fungus Coniochaeta pulveracea.</title>
        <authorList>
            <person name="Borstlap C.J."/>
            <person name="De Witt R.N."/>
            <person name="Botha A."/>
            <person name="Volschenk H."/>
        </authorList>
    </citation>
    <scope>NUCLEOTIDE SEQUENCE [LARGE SCALE GENOMIC DNA]</scope>
    <source>
        <strain evidence="2 3">CAB683</strain>
    </source>
</reference>
<keyword evidence="3" id="KW-1185">Reference proteome</keyword>